<evidence type="ECO:0000256" key="1">
    <source>
        <dbReference type="SAM" id="Coils"/>
    </source>
</evidence>
<organism evidence="2 3">
    <name type="scientific">Bacillus cereus</name>
    <dbReference type="NCBI Taxonomy" id="1396"/>
    <lineage>
        <taxon>Bacteria</taxon>
        <taxon>Bacillati</taxon>
        <taxon>Bacillota</taxon>
        <taxon>Bacilli</taxon>
        <taxon>Bacillales</taxon>
        <taxon>Bacillaceae</taxon>
        <taxon>Bacillus</taxon>
        <taxon>Bacillus cereus group</taxon>
    </lineage>
</organism>
<protein>
    <submittedName>
        <fullName evidence="2">Uncharacterized protein</fullName>
    </submittedName>
</protein>
<evidence type="ECO:0000313" key="3">
    <source>
        <dbReference type="Proteomes" id="UP000224386"/>
    </source>
</evidence>
<dbReference type="EMBL" id="NVAP01000049">
    <property type="protein sequence ID" value="PFQ42810.1"/>
    <property type="molecule type" value="Genomic_DNA"/>
</dbReference>
<feature type="coiled-coil region" evidence="1">
    <location>
        <begin position="94"/>
        <end position="129"/>
    </location>
</feature>
<gene>
    <name evidence="2" type="ORF">COK05_24485</name>
</gene>
<sequence>MDVNISVNYKDSEINGFFNEIEQMKRQRTVLKEKIDEKTEAIISHIKKHGNVLAYKNDVAHVLSVAGRTSTKFDKAGFAAKIDRPQSELKPIGIAELVEEKRTTSDEMKEFLNDEVKEVLKARKAKKAEIDLLGARAVINI</sequence>
<evidence type="ECO:0000313" key="2">
    <source>
        <dbReference type="EMBL" id="PFQ42810.1"/>
    </source>
</evidence>
<comment type="caution">
    <text evidence="2">The sequence shown here is derived from an EMBL/GenBank/DDBJ whole genome shotgun (WGS) entry which is preliminary data.</text>
</comment>
<dbReference type="RefSeq" id="WP_098614607.1">
    <property type="nucleotide sequence ID" value="NZ_NVAP01000049.1"/>
</dbReference>
<feature type="coiled-coil region" evidence="1">
    <location>
        <begin position="14"/>
        <end position="41"/>
    </location>
</feature>
<keyword evidence="1" id="KW-0175">Coiled coil</keyword>
<reference evidence="2 3" key="1">
    <citation type="submission" date="2017-09" db="EMBL/GenBank/DDBJ databases">
        <title>Large-scale bioinformatics analysis of Bacillus genomes uncovers conserved roles of natural products in bacterial physiology.</title>
        <authorList>
            <consortium name="Agbiome Team Llc"/>
            <person name="Bleich R.M."/>
            <person name="Grubbs K.J."/>
            <person name="Santa Maria K.C."/>
            <person name="Allen S.E."/>
            <person name="Farag S."/>
            <person name="Shank E.A."/>
            <person name="Bowers A."/>
        </authorList>
    </citation>
    <scope>NUCLEOTIDE SEQUENCE [LARGE SCALE GENOMIC DNA]</scope>
    <source>
        <strain evidence="2 3">AFS070861</strain>
    </source>
</reference>
<name>A0A2B2LKH4_BACCE</name>
<accession>A0A2B2LKH4</accession>
<proteinExistence type="predicted"/>
<dbReference type="AlphaFoldDB" id="A0A2B2LKH4"/>
<dbReference type="Proteomes" id="UP000224386">
    <property type="component" value="Unassembled WGS sequence"/>
</dbReference>